<dbReference type="RefSeq" id="WP_431868942.1">
    <property type="nucleotide sequence ID" value="NZ_CBDRIY010000007.1"/>
</dbReference>
<gene>
    <name evidence="3" type="primary">ku</name>
    <name evidence="6" type="ORF">KGD82_17190</name>
</gene>
<dbReference type="GO" id="GO:0003690">
    <property type="term" value="F:double-stranded DNA binding"/>
    <property type="evidence" value="ECO:0007669"/>
    <property type="project" value="UniProtKB-UniRule"/>
</dbReference>
<dbReference type="KEGG" id="nec:KGD82_17190"/>
<feature type="compositionally biased region" description="Basic residues" evidence="4">
    <location>
        <begin position="257"/>
        <end position="269"/>
    </location>
</feature>
<dbReference type="GO" id="GO:0006303">
    <property type="term" value="P:double-strand break repair via nonhomologous end joining"/>
    <property type="evidence" value="ECO:0007669"/>
    <property type="project" value="UniProtKB-UniRule"/>
</dbReference>
<reference evidence="6" key="1">
    <citation type="submission" date="2021-05" db="EMBL/GenBank/DDBJ databases">
        <authorList>
            <person name="Kaiqin L."/>
            <person name="Jian G."/>
        </authorList>
    </citation>
    <scope>NUCLEOTIDE SEQUENCE</scope>
    <source>
        <strain evidence="6">HDS5</strain>
    </source>
</reference>
<dbReference type="EMBL" id="CP074402">
    <property type="protein sequence ID" value="QVJ00470.1"/>
    <property type="molecule type" value="Genomic_DNA"/>
</dbReference>
<feature type="compositionally biased region" description="Basic and acidic residues" evidence="4">
    <location>
        <begin position="278"/>
        <end position="309"/>
    </location>
</feature>
<dbReference type="PANTHER" id="PTHR41251:SF1">
    <property type="entry name" value="NON-HOMOLOGOUS END JOINING PROTEIN KU"/>
    <property type="match status" value="1"/>
</dbReference>
<dbReference type="SUPFAM" id="SSF100939">
    <property type="entry name" value="SPOC domain-like"/>
    <property type="match status" value="1"/>
</dbReference>
<feature type="region of interest" description="Disordered" evidence="4">
    <location>
        <begin position="257"/>
        <end position="317"/>
    </location>
</feature>
<sequence>MPGTVWTGTISFGLVSVGVRMYSARERHGPTVHQFVRGTNARVRYQRVNEDTGERVANEDIVKGAEVDESDSYVLLEPADLEQIQPGRSKTLEITGFISADDVDPLWFSSTYYLGPDKSSAKPYRLLLAALEESGRAGLGTLVMRNRQHLALVTPQQGVLTASTLYWPDEVRDPEDVMRPPTGEVDQGELKLASQLIDAMTAEWEPSRYSDEYERRLEELIATKARGGTVSYEGREPEEKGEGKVVALDDALRASLRQRREKRAARSGRRGGAPAPRSSDDHRPTKGELMEQAKKLDIPGRSRMTRDELADAVADAG</sequence>
<dbReference type="InterPro" id="IPR016194">
    <property type="entry name" value="SPOC-like_C_dom_sf"/>
</dbReference>
<accession>A0A975QJT0</accession>
<evidence type="ECO:0000313" key="6">
    <source>
        <dbReference type="EMBL" id="QVJ00470.1"/>
    </source>
</evidence>
<dbReference type="Gene3D" id="2.40.290.10">
    <property type="match status" value="1"/>
</dbReference>
<dbReference type="CDD" id="cd00789">
    <property type="entry name" value="KU_like"/>
    <property type="match status" value="1"/>
</dbReference>
<dbReference type="SMART" id="SM00559">
    <property type="entry name" value="Ku78"/>
    <property type="match status" value="1"/>
</dbReference>
<comment type="subunit">
    <text evidence="3">Homodimer. Interacts with LigD.</text>
</comment>
<protein>
    <recommendedName>
        <fullName evidence="3">Non-homologous end joining protein Ku</fullName>
    </recommendedName>
</protein>
<proteinExistence type="inferred from homology"/>
<keyword evidence="1 3" id="KW-0238">DNA-binding</keyword>
<evidence type="ECO:0000256" key="2">
    <source>
        <dbReference type="ARBA" id="ARBA00023172"/>
    </source>
</evidence>
<dbReference type="Pfam" id="PF02735">
    <property type="entry name" value="Ku"/>
    <property type="match status" value="1"/>
</dbReference>
<keyword evidence="3" id="KW-0227">DNA damage</keyword>
<keyword evidence="2 3" id="KW-0233">DNA recombination</keyword>
<dbReference type="HAMAP" id="MF_01875">
    <property type="entry name" value="Prokaryotic_Ku"/>
    <property type="match status" value="1"/>
</dbReference>
<evidence type="ECO:0000313" key="7">
    <source>
        <dbReference type="Proteomes" id="UP000682416"/>
    </source>
</evidence>
<keyword evidence="3" id="KW-0234">DNA repair</keyword>
<organism evidence="6 7">
    <name type="scientific">Nocardiopsis eucommiae</name>
    <dbReference type="NCBI Taxonomy" id="2831970"/>
    <lineage>
        <taxon>Bacteria</taxon>
        <taxon>Bacillati</taxon>
        <taxon>Actinomycetota</taxon>
        <taxon>Actinomycetes</taxon>
        <taxon>Streptosporangiales</taxon>
        <taxon>Nocardiopsidaceae</taxon>
        <taxon>Nocardiopsis</taxon>
    </lineage>
</organism>
<evidence type="ECO:0000256" key="1">
    <source>
        <dbReference type="ARBA" id="ARBA00023125"/>
    </source>
</evidence>
<evidence type="ECO:0000256" key="4">
    <source>
        <dbReference type="SAM" id="MobiDB-lite"/>
    </source>
</evidence>
<keyword evidence="7" id="KW-1185">Reference proteome</keyword>
<dbReference type="InterPro" id="IPR006164">
    <property type="entry name" value="DNA_bd_Ku70/Ku80"/>
</dbReference>
<dbReference type="PANTHER" id="PTHR41251">
    <property type="entry name" value="NON-HOMOLOGOUS END JOINING PROTEIN KU"/>
    <property type="match status" value="1"/>
</dbReference>
<dbReference type="InterPro" id="IPR009187">
    <property type="entry name" value="Prok_Ku"/>
</dbReference>
<name>A0A975QJT0_9ACTN</name>
<dbReference type="AlphaFoldDB" id="A0A975QJT0"/>
<comment type="similarity">
    <text evidence="3">Belongs to the prokaryotic Ku family.</text>
</comment>
<feature type="domain" description="Ku" evidence="5">
    <location>
        <begin position="53"/>
        <end position="182"/>
    </location>
</feature>
<dbReference type="PIRSF" id="PIRSF006493">
    <property type="entry name" value="Prok_Ku"/>
    <property type="match status" value="1"/>
</dbReference>
<evidence type="ECO:0000256" key="3">
    <source>
        <dbReference type="HAMAP-Rule" id="MF_01875"/>
    </source>
</evidence>
<comment type="function">
    <text evidence="3">With LigD forms a non-homologous end joining (NHEJ) DNA repair enzyme, which repairs dsDNA breaks with reduced fidelity. Binds linear dsDNA with 5'- and 3'- overhangs but not closed circular dsDNA nor ssDNA. Recruits and stimulates the ligase activity of LigD.</text>
</comment>
<evidence type="ECO:0000259" key="5">
    <source>
        <dbReference type="SMART" id="SM00559"/>
    </source>
</evidence>
<dbReference type="Proteomes" id="UP000682416">
    <property type="component" value="Chromosome"/>
</dbReference>
<dbReference type="GO" id="GO:0006310">
    <property type="term" value="P:DNA recombination"/>
    <property type="evidence" value="ECO:0007669"/>
    <property type="project" value="UniProtKB-KW"/>
</dbReference>
<dbReference type="NCBIfam" id="TIGR02772">
    <property type="entry name" value="Ku_bact"/>
    <property type="match status" value="1"/>
</dbReference>